<feature type="domain" description="Tyr recombinase" evidence="7">
    <location>
        <begin position="5"/>
        <end position="186"/>
    </location>
</feature>
<organism evidence="8 10">
    <name type="scientific">Serratia fonticola</name>
    <dbReference type="NCBI Taxonomy" id="47917"/>
    <lineage>
        <taxon>Bacteria</taxon>
        <taxon>Pseudomonadati</taxon>
        <taxon>Pseudomonadota</taxon>
        <taxon>Gammaproteobacteria</taxon>
        <taxon>Enterobacterales</taxon>
        <taxon>Yersiniaceae</taxon>
        <taxon>Serratia</taxon>
    </lineage>
</organism>
<dbReference type="PROSITE" id="PS51898">
    <property type="entry name" value="TYR_RECOMBINASE"/>
    <property type="match status" value="1"/>
</dbReference>
<dbReference type="SUPFAM" id="SSF56349">
    <property type="entry name" value="DNA breaking-rejoining enzymes"/>
    <property type="match status" value="1"/>
</dbReference>
<dbReference type="NCBIfam" id="NF007370">
    <property type="entry name" value="PRK09870.1"/>
    <property type="match status" value="1"/>
</dbReference>
<reference evidence="8 10" key="1">
    <citation type="submission" date="2018-12" db="EMBL/GenBank/DDBJ databases">
        <authorList>
            <consortium name="Pathogen Informatics"/>
        </authorList>
    </citation>
    <scope>NUCLEOTIDE SEQUENCE [LARGE SCALE GENOMIC DNA]</scope>
    <source>
        <strain evidence="9">NCTC12965</strain>
        <strain evidence="8 10">NCTC13193</strain>
    </source>
</reference>
<evidence type="ECO:0000256" key="4">
    <source>
        <dbReference type="ARBA" id="ARBA00023015"/>
    </source>
</evidence>
<dbReference type="GO" id="GO:0003677">
    <property type="term" value="F:DNA binding"/>
    <property type="evidence" value="ECO:0007669"/>
    <property type="project" value="InterPro"/>
</dbReference>
<dbReference type="GO" id="GO:0006310">
    <property type="term" value="P:DNA recombination"/>
    <property type="evidence" value="ECO:0007669"/>
    <property type="project" value="UniProtKB-KW"/>
</dbReference>
<evidence type="ECO:0000313" key="9">
    <source>
        <dbReference type="EMBL" id="VTR31651.1"/>
    </source>
</evidence>
<dbReference type="KEGG" id="sfw:WN53_12200"/>
<evidence type="ECO:0000313" key="10">
    <source>
        <dbReference type="Proteomes" id="UP000270487"/>
    </source>
</evidence>
<evidence type="ECO:0000256" key="2">
    <source>
        <dbReference type="ARBA" id="ARBA00022558"/>
    </source>
</evidence>
<dbReference type="RefSeq" id="WP_024483501.1">
    <property type="nucleotide sequence ID" value="NZ_CAMFLQ010000015.1"/>
</dbReference>
<sequence>MSANTNRKFLSMDEVQRLLDAIPDHKNTVRDKCMLLVCFIHGLRVSELCNLRLQDLDLLSKKLYVNRLKNGFSVQHPIQPREHSALVSWLALRPQYLEADSDFLFLSRQGGRLSRQQMHRLFREYGELAGLNVPVHPHMLRHACGYALADDGIDTRLIQDYLGHKNIQNTVIYTASNAGRFRSIRI</sequence>
<dbReference type="GO" id="GO:0015074">
    <property type="term" value="P:DNA integration"/>
    <property type="evidence" value="ECO:0007669"/>
    <property type="project" value="UniProtKB-KW"/>
</dbReference>
<dbReference type="Gene3D" id="1.10.443.10">
    <property type="entry name" value="Intergrase catalytic core"/>
    <property type="match status" value="1"/>
</dbReference>
<keyword evidence="3" id="KW-0229">DNA integration</keyword>
<gene>
    <name evidence="8" type="primary">xerC_2</name>
    <name evidence="9" type="ORF">NCTC12965_03234</name>
    <name evidence="8" type="ORF">NCTC13193_00903</name>
</gene>
<accession>A0A0F7D1Y9</accession>
<evidence type="ECO:0000256" key="5">
    <source>
        <dbReference type="ARBA" id="ARBA00023163"/>
    </source>
</evidence>
<evidence type="ECO:0000256" key="3">
    <source>
        <dbReference type="ARBA" id="ARBA00022908"/>
    </source>
</evidence>
<keyword evidence="6" id="KW-0233">DNA recombination</keyword>
<evidence type="ECO:0000256" key="6">
    <source>
        <dbReference type="ARBA" id="ARBA00023172"/>
    </source>
</evidence>
<dbReference type="AlphaFoldDB" id="A0A0F7D1Y9"/>
<dbReference type="EMBL" id="LR134492">
    <property type="protein sequence ID" value="VEI63822.1"/>
    <property type="molecule type" value="Genomic_DNA"/>
</dbReference>
<keyword evidence="5" id="KW-0804">Transcription</keyword>
<proteinExistence type="inferred from homology"/>
<evidence type="ECO:0000256" key="1">
    <source>
        <dbReference type="ARBA" id="ARBA00008857"/>
    </source>
</evidence>
<dbReference type="InterPro" id="IPR002104">
    <property type="entry name" value="Integrase_catalytic"/>
</dbReference>
<evidence type="ECO:0000313" key="8">
    <source>
        <dbReference type="EMBL" id="VEI63822.1"/>
    </source>
</evidence>
<dbReference type="InterPro" id="IPR013762">
    <property type="entry name" value="Integrase-like_cat_sf"/>
</dbReference>
<dbReference type="InterPro" id="IPR050090">
    <property type="entry name" value="Tyrosine_recombinase_XerCD"/>
</dbReference>
<dbReference type="GeneID" id="30320933"/>
<dbReference type="PANTHER" id="PTHR30349:SF62">
    <property type="entry name" value="TYPE 1 FIMBRIAE REGULATORY PROTEIN FIMB-RELATED"/>
    <property type="match status" value="1"/>
</dbReference>
<comment type="similarity">
    <text evidence="1">Belongs to the 'phage' integrase family.</text>
</comment>
<keyword evidence="4" id="KW-0805">Transcription regulation</keyword>
<evidence type="ECO:0000259" key="7">
    <source>
        <dbReference type="PROSITE" id="PS51898"/>
    </source>
</evidence>
<dbReference type="Proteomes" id="UP000270487">
    <property type="component" value="Chromosome"/>
</dbReference>
<keyword evidence="2" id="KW-1029">Fimbrium biogenesis</keyword>
<dbReference type="PANTHER" id="PTHR30349">
    <property type="entry name" value="PHAGE INTEGRASE-RELATED"/>
    <property type="match status" value="1"/>
</dbReference>
<name>A0A0F7D1Y9_SERFO</name>
<dbReference type="EMBL" id="CABEEZ010000070">
    <property type="protein sequence ID" value="VTR31651.1"/>
    <property type="molecule type" value="Genomic_DNA"/>
</dbReference>
<protein>
    <submittedName>
        <fullName evidence="8">Tyrosine recombinase XerC</fullName>
    </submittedName>
</protein>
<dbReference type="InterPro" id="IPR011010">
    <property type="entry name" value="DNA_brk_join_enz"/>
</dbReference>
<dbReference type="Pfam" id="PF00589">
    <property type="entry name" value="Phage_integrase"/>
    <property type="match status" value="1"/>
</dbReference>